<dbReference type="KEGG" id="pmf:P9303_29401"/>
<evidence type="ECO:0000313" key="4">
    <source>
        <dbReference type="EMBL" id="ABM79670.1"/>
    </source>
</evidence>
<dbReference type="NCBIfam" id="NF006718">
    <property type="entry name" value="PRK09256.1"/>
    <property type="match status" value="1"/>
</dbReference>
<dbReference type="GO" id="GO:0003747">
    <property type="term" value="F:translation release factor activity"/>
    <property type="evidence" value="ECO:0007669"/>
    <property type="project" value="InterPro"/>
</dbReference>
<dbReference type="Gene3D" id="3.30.160.20">
    <property type="match status" value="1"/>
</dbReference>
<sequence>MDDLRVNSKLVIPSAELQWRFSKASGPGGQNVNKTNSRVELIFDLNATSALGPFRKKRLLNQLQHRLVAGCIRVVAAEERSQYQNRQLALSRLAYFLRMGLEAVPKTRKPTKPSQAAKKRRLQAKKLRGELKRTRQSKPSLDA</sequence>
<dbReference type="GO" id="GO:0043022">
    <property type="term" value="F:ribosome binding"/>
    <property type="evidence" value="ECO:0007669"/>
    <property type="project" value="TreeGrafter"/>
</dbReference>
<reference evidence="4 5" key="1">
    <citation type="journal article" date="2007" name="PLoS Genet.">
        <title>Patterns and implications of gene gain and loss in the evolution of Prochlorococcus.</title>
        <authorList>
            <person name="Kettler G.C."/>
            <person name="Martiny A.C."/>
            <person name="Huang K."/>
            <person name="Zucker J."/>
            <person name="Coleman M.L."/>
            <person name="Rodrigue S."/>
            <person name="Chen F."/>
            <person name="Lapidus A."/>
            <person name="Ferriera S."/>
            <person name="Johnson J."/>
            <person name="Steglich C."/>
            <person name="Church G.M."/>
            <person name="Richardson P."/>
            <person name="Chisholm S.W."/>
        </authorList>
    </citation>
    <scope>NUCLEOTIDE SEQUENCE [LARGE SCALE GENOMIC DNA]</scope>
    <source>
        <strain evidence="4 5">MIT 9303</strain>
    </source>
</reference>
<dbReference type="SUPFAM" id="SSF75620">
    <property type="entry name" value="Release factor"/>
    <property type="match status" value="1"/>
</dbReference>
<dbReference type="Proteomes" id="UP000002274">
    <property type="component" value="Chromosome"/>
</dbReference>
<dbReference type="RefSeq" id="WP_011827508.1">
    <property type="nucleotide sequence ID" value="NC_008820.1"/>
</dbReference>
<accession>A2CDW0</accession>
<keyword evidence="4" id="KW-0378">Hydrolase</keyword>
<evidence type="ECO:0000259" key="3">
    <source>
        <dbReference type="Pfam" id="PF00472"/>
    </source>
</evidence>
<dbReference type="PANTHER" id="PTHR47814:SF1">
    <property type="entry name" value="PEPTIDYL-TRNA HYDROLASE ARFB"/>
    <property type="match status" value="1"/>
</dbReference>
<dbReference type="STRING" id="59922.P9303_29401"/>
<protein>
    <submittedName>
        <fullName evidence="4">Class I peptide chain release factor</fullName>
        <ecNumber evidence="4">3.1.1.29</ecNumber>
    </submittedName>
</protein>
<proteinExistence type="inferred from homology"/>
<dbReference type="GO" id="GO:0072344">
    <property type="term" value="P:rescue of stalled ribosome"/>
    <property type="evidence" value="ECO:0007669"/>
    <property type="project" value="TreeGrafter"/>
</dbReference>
<dbReference type="Pfam" id="PF00472">
    <property type="entry name" value="RF-1"/>
    <property type="match status" value="1"/>
</dbReference>
<organism evidence="4 5">
    <name type="scientific">Prochlorococcus marinus (strain MIT 9303)</name>
    <dbReference type="NCBI Taxonomy" id="59922"/>
    <lineage>
        <taxon>Bacteria</taxon>
        <taxon>Bacillati</taxon>
        <taxon>Cyanobacteriota</taxon>
        <taxon>Cyanophyceae</taxon>
        <taxon>Synechococcales</taxon>
        <taxon>Prochlorococcaceae</taxon>
        <taxon>Prochlorococcus</taxon>
    </lineage>
</organism>
<feature type="compositionally biased region" description="Basic residues" evidence="2">
    <location>
        <begin position="106"/>
        <end position="126"/>
    </location>
</feature>
<dbReference type="BioCyc" id="PMAR59922:G1G80-2579-MONOMER"/>
<dbReference type="InterPro" id="IPR045853">
    <property type="entry name" value="Pep_chain_release_fac_I_sf"/>
</dbReference>
<dbReference type="PANTHER" id="PTHR47814">
    <property type="entry name" value="PEPTIDYL-TRNA HYDROLASE ARFB"/>
    <property type="match status" value="1"/>
</dbReference>
<evidence type="ECO:0000256" key="2">
    <source>
        <dbReference type="SAM" id="MobiDB-lite"/>
    </source>
</evidence>
<feature type="region of interest" description="Disordered" evidence="2">
    <location>
        <begin position="105"/>
        <end position="143"/>
    </location>
</feature>
<dbReference type="EMBL" id="CP000554">
    <property type="protein sequence ID" value="ABM79670.1"/>
    <property type="molecule type" value="Genomic_DNA"/>
</dbReference>
<feature type="domain" description="Prokaryotic-type class I peptide chain release factors" evidence="3">
    <location>
        <begin position="9"/>
        <end position="135"/>
    </location>
</feature>
<dbReference type="GO" id="GO:0004045">
    <property type="term" value="F:peptidyl-tRNA hydrolase activity"/>
    <property type="evidence" value="ECO:0007669"/>
    <property type="project" value="UniProtKB-EC"/>
</dbReference>
<evidence type="ECO:0000256" key="1">
    <source>
        <dbReference type="ARBA" id="ARBA00010835"/>
    </source>
</evidence>
<name>A2CDW0_PROM3</name>
<evidence type="ECO:0000313" key="5">
    <source>
        <dbReference type="Proteomes" id="UP000002274"/>
    </source>
</evidence>
<dbReference type="EC" id="3.1.1.29" evidence="4"/>
<comment type="similarity">
    <text evidence="1">Belongs to the prokaryotic/mitochondrial release factor family.</text>
</comment>
<dbReference type="InterPro" id="IPR000352">
    <property type="entry name" value="Pep_chain_release_fac_I"/>
</dbReference>
<gene>
    <name evidence="4" type="ordered locus">P9303_29401</name>
</gene>
<dbReference type="HOGENOM" id="CLU_089470_3_1_3"/>
<dbReference type="AlphaFoldDB" id="A2CDW0"/>